<reference evidence="2" key="1">
    <citation type="submission" date="2011-08" db="EMBL/GenBank/DDBJ databases">
        <authorList>
            <person name="Rombauts S."/>
        </authorList>
    </citation>
    <scope>NUCLEOTIDE SEQUENCE</scope>
    <source>
        <strain evidence="2">London</strain>
    </source>
</reference>
<evidence type="ECO:0000313" key="2">
    <source>
        <dbReference type="Proteomes" id="UP000015104"/>
    </source>
</evidence>
<dbReference type="Proteomes" id="UP000015104">
    <property type="component" value="Unassembled WGS sequence"/>
</dbReference>
<protein>
    <submittedName>
        <fullName evidence="1">Uncharacterized protein</fullName>
    </submittedName>
</protein>
<proteinExistence type="predicted"/>
<reference evidence="1" key="2">
    <citation type="submission" date="2015-06" db="UniProtKB">
        <authorList>
            <consortium name="EnsemblMetazoa"/>
        </authorList>
    </citation>
    <scope>IDENTIFICATION</scope>
</reference>
<accession>T1K8H6</accession>
<keyword evidence="2" id="KW-1185">Reference proteome</keyword>
<sequence length="27" mass="3031">MCNSQDLENPLILSQFPAVYIIHLGSQ</sequence>
<evidence type="ECO:0000313" key="1">
    <source>
        <dbReference type="EnsemblMetazoa" id="tetur07g01360.1"/>
    </source>
</evidence>
<dbReference type="EMBL" id="CAEY01001875">
    <property type="status" value="NOT_ANNOTATED_CDS"/>
    <property type="molecule type" value="Genomic_DNA"/>
</dbReference>
<dbReference type="AlphaFoldDB" id="T1K8H6"/>
<dbReference type="HOGENOM" id="CLU_3415420_0_0_1"/>
<organism evidence="1 2">
    <name type="scientific">Tetranychus urticae</name>
    <name type="common">Two-spotted spider mite</name>
    <dbReference type="NCBI Taxonomy" id="32264"/>
    <lineage>
        <taxon>Eukaryota</taxon>
        <taxon>Metazoa</taxon>
        <taxon>Ecdysozoa</taxon>
        <taxon>Arthropoda</taxon>
        <taxon>Chelicerata</taxon>
        <taxon>Arachnida</taxon>
        <taxon>Acari</taxon>
        <taxon>Acariformes</taxon>
        <taxon>Trombidiformes</taxon>
        <taxon>Prostigmata</taxon>
        <taxon>Eleutherengona</taxon>
        <taxon>Raphignathae</taxon>
        <taxon>Tetranychoidea</taxon>
        <taxon>Tetranychidae</taxon>
        <taxon>Tetranychus</taxon>
    </lineage>
</organism>
<dbReference type="EnsemblMetazoa" id="tetur07g01360.1">
    <property type="protein sequence ID" value="tetur07g01360.1"/>
    <property type="gene ID" value="tetur07g01360"/>
</dbReference>
<name>T1K8H6_TETUR</name>